<keyword evidence="8" id="KW-0966">Cell projection</keyword>
<dbReference type="RefSeq" id="WP_189994428.1">
    <property type="nucleotide sequence ID" value="NZ_BMZS01000012.1"/>
</dbReference>
<sequence length="137" mass="15641">MELSQMTLFKMARQKMSWLGQRQAVLAQNIANANTPDYRSKELEALDFGRELKRLAPVRMAATAGRHLAGTVTPPEYRVDKVKLRDVYEVNPDGNSVVMEEQLMKLSDNQLQYQLATNIYQKHVKMFRLALGNQSQG</sequence>
<dbReference type="Proteomes" id="UP000630353">
    <property type="component" value="Unassembled WGS sequence"/>
</dbReference>
<evidence type="ECO:0000256" key="1">
    <source>
        <dbReference type="ARBA" id="ARBA00004117"/>
    </source>
</evidence>
<evidence type="ECO:0000256" key="6">
    <source>
        <dbReference type="PIRNR" id="PIRNR002889"/>
    </source>
</evidence>
<evidence type="ECO:0000313" key="9">
    <source>
        <dbReference type="Proteomes" id="UP000630353"/>
    </source>
</evidence>
<comment type="subcellular location">
    <subcellularLocation>
        <location evidence="1 6">Bacterial flagellum basal body</location>
    </subcellularLocation>
</comment>
<reference evidence="8" key="2">
    <citation type="submission" date="2020-09" db="EMBL/GenBank/DDBJ databases">
        <authorList>
            <person name="Sun Q."/>
            <person name="Kim S."/>
        </authorList>
    </citation>
    <scope>NUCLEOTIDE SEQUENCE</scope>
    <source>
        <strain evidence="8">KCTC 42651</strain>
    </source>
</reference>
<reference evidence="8" key="1">
    <citation type="journal article" date="2014" name="Int. J. Syst. Evol. Microbiol.">
        <title>Complete genome sequence of Corynebacterium casei LMG S-19264T (=DSM 44701T), isolated from a smear-ripened cheese.</title>
        <authorList>
            <consortium name="US DOE Joint Genome Institute (JGI-PGF)"/>
            <person name="Walter F."/>
            <person name="Albersmeier A."/>
            <person name="Kalinowski J."/>
            <person name="Ruckert C."/>
        </authorList>
    </citation>
    <scope>NUCLEOTIDE SEQUENCE</scope>
    <source>
        <strain evidence="8">KCTC 42651</strain>
    </source>
</reference>
<evidence type="ECO:0000256" key="2">
    <source>
        <dbReference type="ARBA" id="ARBA00009677"/>
    </source>
</evidence>
<keyword evidence="4 6" id="KW-0975">Bacterial flagellum</keyword>
<dbReference type="EMBL" id="BMZS01000012">
    <property type="protein sequence ID" value="GHD61018.1"/>
    <property type="molecule type" value="Genomic_DNA"/>
</dbReference>
<evidence type="ECO:0000259" key="7">
    <source>
        <dbReference type="Pfam" id="PF00460"/>
    </source>
</evidence>
<proteinExistence type="inferred from homology"/>
<keyword evidence="8" id="KW-0282">Flagellum</keyword>
<evidence type="ECO:0000313" key="8">
    <source>
        <dbReference type="EMBL" id="GHD61018.1"/>
    </source>
</evidence>
<protein>
    <recommendedName>
        <fullName evidence="3 6">Flagellar basal body rod protein FlgB</fullName>
    </recommendedName>
</protein>
<dbReference type="NCBIfam" id="TIGR01396">
    <property type="entry name" value="FlgB"/>
    <property type="match status" value="1"/>
</dbReference>
<comment type="function">
    <text evidence="5 6">Structural component of flagellum, the bacterial motility apparatus. Part of the rod structure of flagellar basal body.</text>
</comment>
<evidence type="ECO:0000256" key="4">
    <source>
        <dbReference type="ARBA" id="ARBA00023143"/>
    </source>
</evidence>
<comment type="similarity">
    <text evidence="2 6">Belongs to the flagella basal body rod proteins family.</text>
</comment>
<evidence type="ECO:0000256" key="3">
    <source>
        <dbReference type="ARBA" id="ARBA00014376"/>
    </source>
</evidence>
<keyword evidence="8" id="KW-0969">Cilium</keyword>
<dbReference type="GO" id="GO:0030694">
    <property type="term" value="C:bacterial-type flagellum basal body, rod"/>
    <property type="evidence" value="ECO:0007669"/>
    <property type="project" value="InterPro"/>
</dbReference>
<organism evidence="8 9">
    <name type="scientific">Thalassobaculum fulvum</name>
    <dbReference type="NCBI Taxonomy" id="1633335"/>
    <lineage>
        <taxon>Bacteria</taxon>
        <taxon>Pseudomonadati</taxon>
        <taxon>Pseudomonadota</taxon>
        <taxon>Alphaproteobacteria</taxon>
        <taxon>Rhodospirillales</taxon>
        <taxon>Thalassobaculaceae</taxon>
        <taxon>Thalassobaculum</taxon>
    </lineage>
</organism>
<feature type="domain" description="Flagellar basal body rod protein N-terminal" evidence="7">
    <location>
        <begin position="21"/>
        <end position="38"/>
    </location>
</feature>
<dbReference type="PIRSF" id="PIRSF002889">
    <property type="entry name" value="Rod_FlgB"/>
    <property type="match status" value="1"/>
</dbReference>
<name>A0A918XWN7_9PROT</name>
<dbReference type="Pfam" id="PF00460">
    <property type="entry name" value="Flg_bb_rod"/>
    <property type="match status" value="1"/>
</dbReference>
<dbReference type="AlphaFoldDB" id="A0A918XWN7"/>
<gene>
    <name evidence="8" type="primary">flgB</name>
    <name evidence="8" type="ORF">GCM10017083_47840</name>
</gene>
<comment type="caution">
    <text evidence="8">The sequence shown here is derived from an EMBL/GenBank/DDBJ whole genome shotgun (WGS) entry which is preliminary data.</text>
</comment>
<accession>A0A918XWN7</accession>
<dbReference type="InterPro" id="IPR006300">
    <property type="entry name" value="FlgB"/>
</dbReference>
<evidence type="ECO:0000256" key="5">
    <source>
        <dbReference type="ARBA" id="ARBA00024934"/>
    </source>
</evidence>
<comment type="subunit">
    <text evidence="6">The basal body constitutes a major portion of the flagellar organelle and consists of a number of rings mounted on a central rod.</text>
</comment>
<keyword evidence="9" id="KW-1185">Reference proteome</keyword>
<dbReference type="GO" id="GO:0071973">
    <property type="term" value="P:bacterial-type flagellum-dependent cell motility"/>
    <property type="evidence" value="ECO:0007669"/>
    <property type="project" value="InterPro"/>
</dbReference>
<dbReference type="InterPro" id="IPR001444">
    <property type="entry name" value="Flag_bb_rod_N"/>
</dbReference>